<dbReference type="Gene3D" id="3.20.20.330">
    <property type="entry name" value="Homocysteine-binding-like domain"/>
    <property type="match status" value="1"/>
</dbReference>
<protein>
    <recommendedName>
        <fullName evidence="5">Hcy-binding domain-containing protein</fullName>
    </recommendedName>
</protein>
<keyword evidence="2 4" id="KW-0808">Transferase</keyword>
<dbReference type="PANTHER" id="PTHR11103:SF18">
    <property type="entry name" value="SLR1189 PROTEIN"/>
    <property type="match status" value="1"/>
</dbReference>
<dbReference type="GO" id="GO:0009086">
    <property type="term" value="P:methionine biosynthetic process"/>
    <property type="evidence" value="ECO:0007669"/>
    <property type="project" value="InterPro"/>
</dbReference>
<keyword evidence="7" id="KW-1185">Reference proteome</keyword>
<feature type="binding site" evidence="3 4">
    <location>
        <position position="303"/>
    </location>
    <ligand>
        <name>Zn(2+)</name>
        <dbReference type="ChEBI" id="CHEBI:29105"/>
    </ligand>
</feature>
<gene>
    <name evidence="6" type="ORF">FisN_12Hh094</name>
</gene>
<proteinExistence type="predicted"/>
<evidence type="ECO:0000256" key="1">
    <source>
        <dbReference type="ARBA" id="ARBA00022603"/>
    </source>
</evidence>
<keyword evidence="3 4" id="KW-0479">Metal-binding</keyword>
<evidence type="ECO:0000313" key="6">
    <source>
        <dbReference type="EMBL" id="GAX28538.1"/>
    </source>
</evidence>
<feature type="domain" description="Hcy-binding" evidence="5">
    <location>
        <begin position="3"/>
        <end position="317"/>
    </location>
</feature>
<name>A0A1Z5KRJ4_FISSO</name>
<dbReference type="InParanoid" id="A0A1Z5KRJ4"/>
<keyword evidence="3 4" id="KW-0862">Zinc</keyword>
<sequence>MASLEECIQQNSPFFWLDGGTGEELFRRNVPDDRKLWSATAVVHAEYHETLCAVHRSFLEAGADAITTNTYGIVPSVGLSEQQISEYCELAARLARQVVHEADRPHKVWVFGSLGPLVESYRPDLIRTHDEGVSLYRRMITAMASYIDAVVAETMSSVEEAMQAVNALAVYNSDQKKELPVLISFTLQANGNVRSHEPAECAVERILEYAQQKHVRVLAVLFNCCAPEAISIALQRIHNCSSVRSCVLGAYPNRLTEVSPDWTMAESSGPQPFRADMDAHYYAQLVQSWRDKYPMLRIVGGCCGITPEHIAYLKLVIVE</sequence>
<dbReference type="InterPro" id="IPR003726">
    <property type="entry name" value="HCY_dom"/>
</dbReference>
<keyword evidence="1 4" id="KW-0489">Methyltransferase</keyword>
<evidence type="ECO:0000259" key="5">
    <source>
        <dbReference type="PROSITE" id="PS50970"/>
    </source>
</evidence>
<evidence type="ECO:0000256" key="4">
    <source>
        <dbReference type="PROSITE-ProRule" id="PRU00333"/>
    </source>
</evidence>
<dbReference type="AlphaFoldDB" id="A0A1Z5KRJ4"/>
<accession>A0A1Z5KRJ4</accession>
<dbReference type="InterPro" id="IPR017226">
    <property type="entry name" value="BHMT-like"/>
</dbReference>
<comment type="caution">
    <text evidence="6">The sequence shown here is derived from an EMBL/GenBank/DDBJ whole genome shotgun (WGS) entry which is preliminary data.</text>
</comment>
<dbReference type="GO" id="GO:0032259">
    <property type="term" value="P:methylation"/>
    <property type="evidence" value="ECO:0007669"/>
    <property type="project" value="UniProtKB-KW"/>
</dbReference>
<dbReference type="GO" id="GO:0008168">
    <property type="term" value="F:methyltransferase activity"/>
    <property type="evidence" value="ECO:0007669"/>
    <property type="project" value="UniProtKB-UniRule"/>
</dbReference>
<dbReference type="PANTHER" id="PTHR11103">
    <property type="entry name" value="SLR1189 PROTEIN"/>
    <property type="match status" value="1"/>
</dbReference>
<evidence type="ECO:0000256" key="2">
    <source>
        <dbReference type="ARBA" id="ARBA00022679"/>
    </source>
</evidence>
<dbReference type="Pfam" id="PF02574">
    <property type="entry name" value="S-methyl_trans"/>
    <property type="match status" value="1"/>
</dbReference>
<organism evidence="6 7">
    <name type="scientific">Fistulifera solaris</name>
    <name type="common">Oleaginous diatom</name>
    <dbReference type="NCBI Taxonomy" id="1519565"/>
    <lineage>
        <taxon>Eukaryota</taxon>
        <taxon>Sar</taxon>
        <taxon>Stramenopiles</taxon>
        <taxon>Ochrophyta</taxon>
        <taxon>Bacillariophyta</taxon>
        <taxon>Bacillariophyceae</taxon>
        <taxon>Bacillariophycidae</taxon>
        <taxon>Naviculales</taxon>
        <taxon>Naviculaceae</taxon>
        <taxon>Fistulifera</taxon>
    </lineage>
</organism>
<reference evidence="6 7" key="1">
    <citation type="journal article" date="2015" name="Plant Cell">
        <title>Oil accumulation by the oleaginous diatom Fistulifera solaris as revealed by the genome and transcriptome.</title>
        <authorList>
            <person name="Tanaka T."/>
            <person name="Maeda Y."/>
            <person name="Veluchamy A."/>
            <person name="Tanaka M."/>
            <person name="Abida H."/>
            <person name="Marechal E."/>
            <person name="Bowler C."/>
            <person name="Muto M."/>
            <person name="Sunaga Y."/>
            <person name="Tanaka M."/>
            <person name="Yoshino T."/>
            <person name="Taniguchi T."/>
            <person name="Fukuda Y."/>
            <person name="Nemoto M."/>
            <person name="Matsumoto M."/>
            <person name="Wong P.S."/>
            <person name="Aburatani S."/>
            <person name="Fujibuchi W."/>
        </authorList>
    </citation>
    <scope>NUCLEOTIDE SEQUENCE [LARGE SCALE GENOMIC DNA]</scope>
    <source>
        <strain evidence="6 7">JPCC DA0580</strain>
    </source>
</reference>
<dbReference type="EMBL" id="BDSP01000276">
    <property type="protein sequence ID" value="GAX28538.1"/>
    <property type="molecule type" value="Genomic_DNA"/>
</dbReference>
<evidence type="ECO:0000256" key="3">
    <source>
        <dbReference type="PIRSR" id="PIRSR037505-2"/>
    </source>
</evidence>
<evidence type="ECO:0000313" key="7">
    <source>
        <dbReference type="Proteomes" id="UP000198406"/>
    </source>
</evidence>
<dbReference type="PROSITE" id="PS50970">
    <property type="entry name" value="HCY"/>
    <property type="match status" value="1"/>
</dbReference>
<feature type="binding site" evidence="3 4">
    <location>
        <position position="224"/>
    </location>
    <ligand>
        <name>Zn(2+)</name>
        <dbReference type="ChEBI" id="CHEBI:29105"/>
    </ligand>
</feature>
<comment type="cofactor">
    <cofactor evidence="3">
        <name>Zn(2+)</name>
        <dbReference type="ChEBI" id="CHEBI:29105"/>
    </cofactor>
    <text evidence="3">Binds 1 zinc ion per subunit.</text>
</comment>
<dbReference type="PIRSF" id="PIRSF037505">
    <property type="entry name" value="Betaine_HMT"/>
    <property type="match status" value="1"/>
</dbReference>
<dbReference type="GO" id="GO:0008270">
    <property type="term" value="F:zinc ion binding"/>
    <property type="evidence" value="ECO:0007669"/>
    <property type="project" value="InterPro"/>
</dbReference>
<dbReference type="OrthoDB" id="261426at2759"/>
<feature type="binding site" evidence="3 4">
    <location>
        <position position="302"/>
    </location>
    <ligand>
        <name>Zn(2+)</name>
        <dbReference type="ChEBI" id="CHEBI:29105"/>
    </ligand>
</feature>
<dbReference type="SUPFAM" id="SSF82282">
    <property type="entry name" value="Homocysteine S-methyltransferase"/>
    <property type="match status" value="1"/>
</dbReference>
<dbReference type="Proteomes" id="UP000198406">
    <property type="component" value="Unassembled WGS sequence"/>
</dbReference>
<dbReference type="InterPro" id="IPR036589">
    <property type="entry name" value="HCY_dom_sf"/>
</dbReference>